<dbReference type="InterPro" id="IPR003191">
    <property type="entry name" value="Guanylate-bd/ATL_C"/>
</dbReference>
<dbReference type="InterPro" id="IPR036543">
    <property type="entry name" value="Guanylate-bd_C_sf"/>
</dbReference>
<keyword evidence="1" id="KW-0399">Innate immunity</keyword>
<dbReference type="GeneTree" id="ENSGT00940000154265"/>
<dbReference type="InterPro" id="IPR030386">
    <property type="entry name" value="G_GB1_RHD3_dom"/>
</dbReference>
<evidence type="ECO:0000256" key="2">
    <source>
        <dbReference type="ARBA" id="ARBA00022741"/>
    </source>
</evidence>
<reference evidence="9" key="2">
    <citation type="submission" date="2025-08" db="UniProtKB">
        <authorList>
            <consortium name="Ensembl"/>
        </authorList>
    </citation>
    <scope>IDENTIFICATION</scope>
</reference>
<dbReference type="Gene3D" id="1.20.1000.10">
    <property type="entry name" value="Guanylate-binding protein, C-terminal domain"/>
    <property type="match status" value="1"/>
</dbReference>
<dbReference type="AlphaFoldDB" id="A0A8D2ALZ1"/>
<dbReference type="Ensembl" id="ENSSVLT00005004167.1">
    <property type="protein sequence ID" value="ENSSVLP00005003787.1"/>
    <property type="gene ID" value="ENSSVLG00005002842.1"/>
</dbReference>
<dbReference type="Gene3D" id="3.40.50.300">
    <property type="entry name" value="P-loop containing nucleotide triphosphate hydrolases"/>
    <property type="match status" value="1"/>
</dbReference>
<reference evidence="9" key="1">
    <citation type="submission" date="2020-06" db="EMBL/GenBank/DDBJ databases">
        <authorList>
            <consortium name="Wellcome Sanger Institute Data Sharing"/>
        </authorList>
    </citation>
    <scope>NUCLEOTIDE SEQUENCE [LARGE SCALE GENOMIC DNA]</scope>
</reference>
<dbReference type="GO" id="GO:0003924">
    <property type="term" value="F:GTPase activity"/>
    <property type="evidence" value="ECO:0007669"/>
    <property type="project" value="InterPro"/>
</dbReference>
<evidence type="ECO:0000256" key="4">
    <source>
        <dbReference type="ARBA" id="ARBA00022859"/>
    </source>
</evidence>
<dbReference type="InterPro" id="IPR027417">
    <property type="entry name" value="P-loop_NTPase"/>
</dbReference>
<keyword evidence="2" id="KW-0547">Nucleotide-binding</keyword>
<keyword evidence="3" id="KW-0378">Hydrolase</keyword>
<evidence type="ECO:0000313" key="10">
    <source>
        <dbReference type="Proteomes" id="UP000694564"/>
    </source>
</evidence>
<dbReference type="Proteomes" id="UP000694564">
    <property type="component" value="Chromosome 1"/>
</dbReference>
<dbReference type="PROSITE" id="PS51715">
    <property type="entry name" value="G_GB1_RHD3"/>
    <property type="match status" value="1"/>
</dbReference>
<feature type="region of interest" description="Disordered" evidence="7">
    <location>
        <begin position="479"/>
        <end position="500"/>
    </location>
</feature>
<organism evidence="9 10">
    <name type="scientific">Sciurus vulgaris</name>
    <name type="common">Eurasian red squirrel</name>
    <dbReference type="NCBI Taxonomy" id="55149"/>
    <lineage>
        <taxon>Eukaryota</taxon>
        <taxon>Metazoa</taxon>
        <taxon>Chordata</taxon>
        <taxon>Craniata</taxon>
        <taxon>Vertebrata</taxon>
        <taxon>Euteleostomi</taxon>
        <taxon>Mammalia</taxon>
        <taxon>Eutheria</taxon>
        <taxon>Euarchontoglires</taxon>
        <taxon>Glires</taxon>
        <taxon>Rodentia</taxon>
        <taxon>Sciuromorpha</taxon>
        <taxon>Sciuridae</taxon>
        <taxon>Sciurinae</taxon>
        <taxon>Sciurini</taxon>
        <taxon>Sciurus</taxon>
    </lineage>
</organism>
<keyword evidence="10" id="KW-1185">Reference proteome</keyword>
<dbReference type="InterPro" id="IPR037684">
    <property type="entry name" value="GBP_C"/>
</dbReference>
<keyword evidence="4" id="KW-0391">Immunity</keyword>
<name>A0A8D2ALZ1_SCIVU</name>
<evidence type="ECO:0000313" key="9">
    <source>
        <dbReference type="Ensembl" id="ENSSVLP00005003787.1"/>
    </source>
</evidence>
<protein>
    <recommendedName>
        <fullName evidence="8">GB1/RHD3-type G domain-containing protein</fullName>
    </recommendedName>
</protein>
<evidence type="ECO:0000256" key="5">
    <source>
        <dbReference type="ARBA" id="ARBA00023134"/>
    </source>
</evidence>
<dbReference type="SUPFAM" id="SSF48340">
    <property type="entry name" value="Interferon-induced guanylate-binding protein 1 (GBP1), C-terminal domain"/>
    <property type="match status" value="1"/>
</dbReference>
<evidence type="ECO:0000256" key="1">
    <source>
        <dbReference type="ARBA" id="ARBA00022588"/>
    </source>
</evidence>
<dbReference type="GO" id="GO:0071346">
    <property type="term" value="P:cellular response to type II interferon"/>
    <property type="evidence" value="ECO:0007669"/>
    <property type="project" value="UniProtKB-ARBA"/>
</dbReference>
<sequence>MASVPIMLVPLCLVENKNEQLRVNEKALKILHKISQPVVVVAIVGPYHTGKSYLMNCLAGENLGFPLGSTVQSETKGIWMWCVPHPTKPDHTLVLLDTEGLGNVEKGDPKNDTWTFTLAVLLSSTLVYNSMGTINNDLPLVEGTWELVKFSPRLDGVEDSTAFVSFFPDFVWTVRDFTLELNLHGHPITEDEYLENALRMIPVLGSLVEIYVGAINSGMVPCLEDAVTTLTQCKNSAAVQKAADHYSEQMAQRVEFPTDTLQELLNVHTACEREAITVFMEHSFKDDKHEFQKNLVEALLMQNEEASVKYCQAQLKKLSEPLMRRISRGAFSVPGGRSLYLEEKKKVELGYKQLPRKGVKAKEVLQNFLQSQSAIEKSILHSDKALTDGEKAIAVERAKREAAEKEQELLRQQQKEEQEGKEAQEGSSKEHIAQLEKKLDRKMQNHLRRFEWNLDHKLKVSLDRAWQCLTDNALVPQEGKNQHVKHGHDSNGKLKRYVSL</sequence>
<feature type="region of interest" description="Disordered" evidence="7">
    <location>
        <begin position="404"/>
        <end position="431"/>
    </location>
</feature>
<evidence type="ECO:0000256" key="7">
    <source>
        <dbReference type="SAM" id="MobiDB-lite"/>
    </source>
</evidence>
<dbReference type="Pfam" id="PF02263">
    <property type="entry name" value="GBP"/>
    <property type="match status" value="1"/>
</dbReference>
<dbReference type="PANTHER" id="PTHR10751">
    <property type="entry name" value="GUANYLATE BINDING PROTEIN"/>
    <property type="match status" value="1"/>
</dbReference>
<comment type="similarity">
    <text evidence="6">Belongs to the TRAFAC class dynamin-like GTPase superfamily. GB1/RHD3 GTPase family.</text>
</comment>
<evidence type="ECO:0000256" key="3">
    <source>
        <dbReference type="ARBA" id="ARBA00022801"/>
    </source>
</evidence>
<dbReference type="GO" id="GO:0005525">
    <property type="term" value="F:GTP binding"/>
    <property type="evidence" value="ECO:0007669"/>
    <property type="project" value="UniProtKB-KW"/>
</dbReference>
<dbReference type="FunFam" id="1.20.1000.10:FF:000001">
    <property type="entry name" value="Guanylate binding protein 1"/>
    <property type="match status" value="1"/>
</dbReference>
<dbReference type="CDD" id="cd16269">
    <property type="entry name" value="GBP_C"/>
    <property type="match status" value="1"/>
</dbReference>
<evidence type="ECO:0000259" key="8">
    <source>
        <dbReference type="PROSITE" id="PS51715"/>
    </source>
</evidence>
<accession>A0A8D2ALZ1</accession>
<dbReference type="SUPFAM" id="SSF52540">
    <property type="entry name" value="P-loop containing nucleoside triphosphate hydrolases"/>
    <property type="match status" value="1"/>
</dbReference>
<proteinExistence type="inferred from homology"/>
<dbReference type="CDD" id="cd01851">
    <property type="entry name" value="GBP"/>
    <property type="match status" value="1"/>
</dbReference>
<feature type="domain" description="GB1/RHD3-type G" evidence="8">
    <location>
        <begin position="35"/>
        <end position="199"/>
    </location>
</feature>
<dbReference type="InterPro" id="IPR015894">
    <property type="entry name" value="Guanylate-bd_N"/>
</dbReference>
<reference evidence="9" key="3">
    <citation type="submission" date="2025-09" db="UniProtKB">
        <authorList>
            <consortium name="Ensembl"/>
        </authorList>
    </citation>
    <scope>IDENTIFICATION</scope>
</reference>
<evidence type="ECO:0000256" key="6">
    <source>
        <dbReference type="PROSITE-ProRule" id="PRU01052"/>
    </source>
</evidence>
<keyword evidence="5" id="KW-0342">GTP-binding</keyword>
<dbReference type="Pfam" id="PF02841">
    <property type="entry name" value="GBP_C"/>
    <property type="match status" value="1"/>
</dbReference>